<dbReference type="InterPro" id="IPR011006">
    <property type="entry name" value="CheY-like_superfamily"/>
</dbReference>
<dbReference type="AlphaFoldDB" id="A0A559IVN1"/>
<dbReference type="SMART" id="SM01043">
    <property type="entry name" value="BTAD"/>
    <property type="match status" value="1"/>
</dbReference>
<keyword evidence="9" id="KW-1185">Reference proteome</keyword>
<evidence type="ECO:0000313" key="9">
    <source>
        <dbReference type="Proteomes" id="UP000318102"/>
    </source>
</evidence>
<dbReference type="EMBL" id="VNJK01000001">
    <property type="protein sequence ID" value="TVX91690.1"/>
    <property type="molecule type" value="Genomic_DNA"/>
</dbReference>
<dbReference type="InterPro" id="IPR016032">
    <property type="entry name" value="Sig_transdc_resp-reg_C-effctor"/>
</dbReference>
<dbReference type="GO" id="GO:0006355">
    <property type="term" value="P:regulation of DNA-templated transcription"/>
    <property type="evidence" value="ECO:0007669"/>
    <property type="project" value="InterPro"/>
</dbReference>
<dbReference type="PANTHER" id="PTHR35807">
    <property type="entry name" value="TRANSCRIPTIONAL REGULATOR REDD-RELATED"/>
    <property type="match status" value="1"/>
</dbReference>
<evidence type="ECO:0000256" key="4">
    <source>
        <dbReference type="ARBA" id="ARBA00023163"/>
    </source>
</evidence>
<dbReference type="SMART" id="SM00448">
    <property type="entry name" value="REC"/>
    <property type="match status" value="1"/>
</dbReference>
<gene>
    <name evidence="8" type="ORF">FPZ44_00630</name>
</gene>
<dbReference type="Proteomes" id="UP000318102">
    <property type="component" value="Unassembled WGS sequence"/>
</dbReference>
<evidence type="ECO:0000256" key="5">
    <source>
        <dbReference type="PROSITE-ProRule" id="PRU00169"/>
    </source>
</evidence>
<keyword evidence="5" id="KW-0597">Phosphoprotein</keyword>
<name>A0A559IVN1_9BACL</name>
<reference evidence="8 9" key="1">
    <citation type="submission" date="2019-07" db="EMBL/GenBank/DDBJ databases">
        <authorList>
            <person name="Kim J."/>
        </authorList>
    </citation>
    <scope>NUCLEOTIDE SEQUENCE [LARGE SCALE GENOMIC DNA]</scope>
    <source>
        <strain evidence="8 9">N4</strain>
    </source>
</reference>
<dbReference type="SUPFAM" id="SSF48452">
    <property type="entry name" value="TPR-like"/>
    <property type="match status" value="1"/>
</dbReference>
<dbReference type="InterPro" id="IPR036388">
    <property type="entry name" value="WH-like_DNA-bd_sf"/>
</dbReference>
<keyword evidence="2" id="KW-0805">Transcription regulation</keyword>
<dbReference type="Gene3D" id="1.10.10.10">
    <property type="entry name" value="Winged helix-like DNA-binding domain superfamily/Winged helix DNA-binding domain"/>
    <property type="match status" value="1"/>
</dbReference>
<accession>A0A559IVN1</accession>
<dbReference type="InterPro" id="IPR051677">
    <property type="entry name" value="AfsR-DnrI-RedD_regulator"/>
</dbReference>
<evidence type="ECO:0000256" key="6">
    <source>
        <dbReference type="SAM" id="MobiDB-lite"/>
    </source>
</evidence>
<evidence type="ECO:0000256" key="1">
    <source>
        <dbReference type="ARBA" id="ARBA00023012"/>
    </source>
</evidence>
<dbReference type="RefSeq" id="WP_144986436.1">
    <property type="nucleotide sequence ID" value="NZ_VNJK01000001.1"/>
</dbReference>
<dbReference type="Pfam" id="PF00072">
    <property type="entry name" value="Response_reg"/>
    <property type="match status" value="1"/>
</dbReference>
<feature type="compositionally biased region" description="Polar residues" evidence="6">
    <location>
        <begin position="125"/>
        <end position="134"/>
    </location>
</feature>
<dbReference type="InterPro" id="IPR011990">
    <property type="entry name" value="TPR-like_helical_dom_sf"/>
</dbReference>
<dbReference type="InterPro" id="IPR001789">
    <property type="entry name" value="Sig_transdc_resp-reg_receiver"/>
</dbReference>
<sequence>MTYRILVVDDELPALGEMEDMLGEEPLAGEITLFSHAQQALEWALQHEPDIVLLDIQMPGINGLAFAEQLLEQKPMIEVVFVTAYNQYAIQAFELSAIDYILKPVKPERLQLSLSRIHRRRSGKTNIENEQATSMGRVHEQHTSEPSSIPSAALMESSVPRIYSLGRLKIQSHAGLVKWRTLKVEELFAYLLYKDAVSLDQIITDIFPNSDPDKAKQYVHTCVYQLRRAVAEKELQEHIHVSFRDRMYRLVLTDIWHDRDELMNLPSLLTNIEKWEEKLTLYRGDWCEGLDNLWMSVHREELRERFIWLMEDAVSHLKKQGDYRKAIIYARKLLNFEPWNEDYAIQMVECYIAVGEKAKAKSFIQEYKEQFESELGESLPIEWYDYVAKLLKEDYEVNL</sequence>
<comment type="caution">
    <text evidence="8">The sequence shown here is derived from an EMBL/GenBank/DDBJ whole genome shotgun (WGS) entry which is preliminary data.</text>
</comment>
<evidence type="ECO:0000313" key="8">
    <source>
        <dbReference type="EMBL" id="TVX91690.1"/>
    </source>
</evidence>
<dbReference type="OrthoDB" id="3190595at2"/>
<proteinExistence type="predicted"/>
<evidence type="ECO:0000256" key="3">
    <source>
        <dbReference type="ARBA" id="ARBA00023125"/>
    </source>
</evidence>
<evidence type="ECO:0000256" key="2">
    <source>
        <dbReference type="ARBA" id="ARBA00023015"/>
    </source>
</evidence>
<feature type="region of interest" description="Disordered" evidence="6">
    <location>
        <begin position="125"/>
        <end position="147"/>
    </location>
</feature>
<organism evidence="8 9">
    <name type="scientific">Paenibacillus agilis</name>
    <dbReference type="NCBI Taxonomy" id="3020863"/>
    <lineage>
        <taxon>Bacteria</taxon>
        <taxon>Bacillati</taxon>
        <taxon>Bacillota</taxon>
        <taxon>Bacilli</taxon>
        <taxon>Bacillales</taxon>
        <taxon>Paenibacillaceae</taxon>
        <taxon>Paenibacillus</taxon>
    </lineage>
</organism>
<evidence type="ECO:0000259" key="7">
    <source>
        <dbReference type="PROSITE" id="PS50110"/>
    </source>
</evidence>
<dbReference type="SUPFAM" id="SSF46894">
    <property type="entry name" value="C-terminal effector domain of the bipartite response regulators"/>
    <property type="match status" value="1"/>
</dbReference>
<dbReference type="Gene3D" id="3.40.50.2300">
    <property type="match status" value="1"/>
</dbReference>
<dbReference type="GO" id="GO:0000160">
    <property type="term" value="P:phosphorelay signal transduction system"/>
    <property type="evidence" value="ECO:0007669"/>
    <property type="project" value="UniProtKB-KW"/>
</dbReference>
<keyword evidence="4" id="KW-0804">Transcription</keyword>
<keyword evidence="1" id="KW-0902">Two-component regulatory system</keyword>
<dbReference type="SUPFAM" id="SSF52172">
    <property type="entry name" value="CheY-like"/>
    <property type="match status" value="1"/>
</dbReference>
<dbReference type="Gene3D" id="1.25.40.10">
    <property type="entry name" value="Tetratricopeptide repeat domain"/>
    <property type="match status" value="1"/>
</dbReference>
<dbReference type="GO" id="GO:0003677">
    <property type="term" value="F:DNA binding"/>
    <property type="evidence" value="ECO:0007669"/>
    <property type="project" value="UniProtKB-KW"/>
</dbReference>
<feature type="modified residue" description="4-aspartylphosphate" evidence="5">
    <location>
        <position position="55"/>
    </location>
</feature>
<keyword evidence="3" id="KW-0238">DNA-binding</keyword>
<feature type="domain" description="Response regulatory" evidence="7">
    <location>
        <begin position="4"/>
        <end position="118"/>
    </location>
</feature>
<dbReference type="Pfam" id="PF03704">
    <property type="entry name" value="BTAD"/>
    <property type="match status" value="1"/>
</dbReference>
<dbReference type="PROSITE" id="PS50110">
    <property type="entry name" value="RESPONSE_REGULATORY"/>
    <property type="match status" value="1"/>
</dbReference>
<dbReference type="PANTHER" id="PTHR35807:SF2">
    <property type="entry name" value="TRANSCRIPTIONAL ACTIVATOR DOMAIN"/>
    <property type="match status" value="1"/>
</dbReference>
<protein>
    <submittedName>
        <fullName evidence="8">Response regulator</fullName>
    </submittedName>
</protein>
<dbReference type="InterPro" id="IPR005158">
    <property type="entry name" value="BTAD"/>
</dbReference>